<dbReference type="Proteomes" id="UP000253303">
    <property type="component" value="Unassembled WGS sequence"/>
</dbReference>
<accession>A0A366M711</accession>
<gene>
    <name evidence="2" type="ORF">DP939_04785</name>
</gene>
<dbReference type="RefSeq" id="WP_113979228.1">
    <property type="nucleotide sequence ID" value="NZ_QMEY01000001.1"/>
</dbReference>
<feature type="transmembrane region" description="Helical" evidence="1">
    <location>
        <begin position="244"/>
        <end position="260"/>
    </location>
</feature>
<feature type="transmembrane region" description="Helical" evidence="1">
    <location>
        <begin position="161"/>
        <end position="179"/>
    </location>
</feature>
<proteinExistence type="predicted"/>
<sequence length="299" mass="32647">MSSTPSLERHYRRLLHAYPKVYREQHGDELVGTLLEAAGPHRHRPTLREAASLLTGGFTARARAARRPAGPPWWADGIHLGILAVAAATVAMNVRILPYPIPAIWAALMIVLLFAIILGWTRLALPLALVAAIQVSRPLMYEAVEIPIPYYGPGFGDISAIAPYWLIVAGSAILAFRSASAPSKTRISRWMQTMPARSGLWLLVPLAYWALQSTGFAPESRAALEILAFLVALLATIAARDSRWALAAAIYLLPGLIYLAENVTNLGTRGMVYWSVLTILLIAALTAAYRTRKRHSSPT</sequence>
<reference evidence="2 3" key="1">
    <citation type="submission" date="2018-06" db="EMBL/GenBank/DDBJ databases">
        <title>Sphaerisporangium craniellae sp. nov., isolated from a marine sponge in the South China Sea.</title>
        <authorList>
            <person name="Li L."/>
        </authorList>
    </citation>
    <scope>NUCLEOTIDE SEQUENCE [LARGE SCALE GENOMIC DNA]</scope>
    <source>
        <strain evidence="2 3">LHW63015</strain>
    </source>
</reference>
<dbReference type="AlphaFoldDB" id="A0A366M711"/>
<organism evidence="2 3">
    <name type="scientific">Spongiactinospora rosea</name>
    <dbReference type="NCBI Taxonomy" id="2248750"/>
    <lineage>
        <taxon>Bacteria</taxon>
        <taxon>Bacillati</taxon>
        <taxon>Actinomycetota</taxon>
        <taxon>Actinomycetes</taxon>
        <taxon>Streptosporangiales</taxon>
        <taxon>Streptosporangiaceae</taxon>
        <taxon>Spongiactinospora</taxon>
    </lineage>
</organism>
<dbReference type="OrthoDB" id="3528350at2"/>
<feature type="transmembrane region" description="Helical" evidence="1">
    <location>
        <begin position="199"/>
        <end position="216"/>
    </location>
</feature>
<keyword evidence="3" id="KW-1185">Reference proteome</keyword>
<name>A0A366M711_9ACTN</name>
<feature type="transmembrane region" description="Helical" evidence="1">
    <location>
        <begin position="99"/>
        <end position="118"/>
    </location>
</feature>
<feature type="transmembrane region" description="Helical" evidence="1">
    <location>
        <begin position="73"/>
        <end position="93"/>
    </location>
</feature>
<evidence type="ECO:0000313" key="3">
    <source>
        <dbReference type="Proteomes" id="UP000253303"/>
    </source>
</evidence>
<keyword evidence="1" id="KW-0812">Transmembrane</keyword>
<comment type="caution">
    <text evidence="2">The sequence shown here is derived from an EMBL/GenBank/DDBJ whole genome shotgun (WGS) entry which is preliminary data.</text>
</comment>
<feature type="transmembrane region" description="Helical" evidence="1">
    <location>
        <begin position="272"/>
        <end position="289"/>
    </location>
</feature>
<evidence type="ECO:0000313" key="2">
    <source>
        <dbReference type="EMBL" id="RBQ21986.1"/>
    </source>
</evidence>
<protein>
    <submittedName>
        <fullName evidence="2">Uncharacterized protein</fullName>
    </submittedName>
</protein>
<feature type="transmembrane region" description="Helical" evidence="1">
    <location>
        <begin position="222"/>
        <end position="239"/>
    </location>
</feature>
<dbReference type="EMBL" id="QMEY01000001">
    <property type="protein sequence ID" value="RBQ21986.1"/>
    <property type="molecule type" value="Genomic_DNA"/>
</dbReference>
<evidence type="ECO:0000256" key="1">
    <source>
        <dbReference type="SAM" id="Phobius"/>
    </source>
</evidence>
<keyword evidence="1" id="KW-0472">Membrane</keyword>
<keyword evidence="1" id="KW-1133">Transmembrane helix</keyword>